<organism evidence="1 2">
    <name type="scientific">Heracleum sosnowskyi</name>
    <dbReference type="NCBI Taxonomy" id="360622"/>
    <lineage>
        <taxon>Eukaryota</taxon>
        <taxon>Viridiplantae</taxon>
        <taxon>Streptophyta</taxon>
        <taxon>Embryophyta</taxon>
        <taxon>Tracheophyta</taxon>
        <taxon>Spermatophyta</taxon>
        <taxon>Magnoliopsida</taxon>
        <taxon>eudicotyledons</taxon>
        <taxon>Gunneridae</taxon>
        <taxon>Pentapetalae</taxon>
        <taxon>asterids</taxon>
        <taxon>campanulids</taxon>
        <taxon>Apiales</taxon>
        <taxon>Apiaceae</taxon>
        <taxon>Apioideae</taxon>
        <taxon>apioid superclade</taxon>
        <taxon>Tordylieae</taxon>
        <taxon>Tordyliinae</taxon>
        <taxon>Heracleum</taxon>
    </lineage>
</organism>
<keyword evidence="2" id="KW-1185">Reference proteome</keyword>
<name>A0AAD8H7P1_9APIA</name>
<reference evidence="1" key="1">
    <citation type="submission" date="2023-02" db="EMBL/GenBank/DDBJ databases">
        <title>Genome of toxic invasive species Heracleum sosnowskyi carries increased number of genes despite the absence of recent whole-genome duplications.</title>
        <authorList>
            <person name="Schelkunov M."/>
            <person name="Shtratnikova V."/>
            <person name="Makarenko M."/>
            <person name="Klepikova A."/>
            <person name="Omelchenko D."/>
            <person name="Novikova G."/>
            <person name="Obukhova E."/>
            <person name="Bogdanov V."/>
            <person name="Penin A."/>
            <person name="Logacheva M."/>
        </authorList>
    </citation>
    <scope>NUCLEOTIDE SEQUENCE</scope>
    <source>
        <strain evidence="1">Hsosn_3</strain>
        <tissue evidence="1">Leaf</tissue>
    </source>
</reference>
<sequence>MLAKCSIWGFVLGFSVIGLNPQKDDLVSGFLYDKLQKEKVDTLVRALEVESRKMKRKQQQEKIIQQQISSTNKRTVCEDISGGQENLRIRVINEVDDTPAPTDVLYP</sequence>
<dbReference type="Gene3D" id="2.170.270.10">
    <property type="entry name" value="SET domain"/>
    <property type="match status" value="1"/>
</dbReference>
<dbReference type="EMBL" id="JAUIZM010000010">
    <property type="protein sequence ID" value="KAK1361075.1"/>
    <property type="molecule type" value="Genomic_DNA"/>
</dbReference>
<evidence type="ECO:0000313" key="1">
    <source>
        <dbReference type="EMBL" id="KAK1361075.1"/>
    </source>
</evidence>
<proteinExistence type="predicted"/>
<dbReference type="InterPro" id="IPR046341">
    <property type="entry name" value="SET_dom_sf"/>
</dbReference>
<accession>A0AAD8H7P1</accession>
<protein>
    <submittedName>
        <fullName evidence="1">Uncharacterized protein</fullName>
    </submittedName>
</protein>
<dbReference type="AlphaFoldDB" id="A0AAD8H7P1"/>
<dbReference type="Proteomes" id="UP001237642">
    <property type="component" value="Unassembled WGS sequence"/>
</dbReference>
<evidence type="ECO:0000313" key="2">
    <source>
        <dbReference type="Proteomes" id="UP001237642"/>
    </source>
</evidence>
<comment type="caution">
    <text evidence="1">The sequence shown here is derived from an EMBL/GenBank/DDBJ whole genome shotgun (WGS) entry which is preliminary data.</text>
</comment>
<gene>
    <name evidence="1" type="ORF">POM88_045549</name>
</gene>
<reference evidence="1" key="2">
    <citation type="submission" date="2023-05" db="EMBL/GenBank/DDBJ databases">
        <authorList>
            <person name="Schelkunov M.I."/>
        </authorList>
    </citation>
    <scope>NUCLEOTIDE SEQUENCE</scope>
    <source>
        <strain evidence="1">Hsosn_3</strain>
        <tissue evidence="1">Leaf</tissue>
    </source>
</reference>